<dbReference type="InterPro" id="IPR025412">
    <property type="entry name" value="DUF4304"/>
</dbReference>
<evidence type="ECO:0000313" key="1">
    <source>
        <dbReference type="EMBL" id="SKB00472.1"/>
    </source>
</evidence>
<keyword evidence="2" id="KW-1185">Reference proteome</keyword>
<sequence length="137" mass="15680">MRSAADEALKSVVVPDLRVRGFKGSYPNFFRDRGGHIDLLTFQFRSSGHSYVCEISFVDQDKSNVAIYKDTEPKKLRTNQTRIRLRLGSSPDRGVNDHWFCVETVDAVKAAHEVVALIESQGEPWWFEHQRRAAIKS</sequence>
<dbReference type="Pfam" id="PF14137">
    <property type="entry name" value="DUF4304"/>
    <property type="match status" value="1"/>
</dbReference>
<evidence type="ECO:0000313" key="2">
    <source>
        <dbReference type="Proteomes" id="UP000190774"/>
    </source>
</evidence>
<protein>
    <recommendedName>
        <fullName evidence="3">DUF4304 domain-containing protein</fullName>
    </recommendedName>
</protein>
<dbReference type="STRING" id="48467.SAMN02745166_03148"/>
<dbReference type="RefSeq" id="WP_078814336.1">
    <property type="nucleotide sequence ID" value="NZ_FUYE01000010.1"/>
</dbReference>
<dbReference type="OrthoDB" id="6914375at2"/>
<dbReference type="AlphaFoldDB" id="A0A1T4YF76"/>
<organism evidence="1 2">
    <name type="scientific">Prosthecobacter debontii</name>
    <dbReference type="NCBI Taxonomy" id="48467"/>
    <lineage>
        <taxon>Bacteria</taxon>
        <taxon>Pseudomonadati</taxon>
        <taxon>Verrucomicrobiota</taxon>
        <taxon>Verrucomicrobiia</taxon>
        <taxon>Verrucomicrobiales</taxon>
        <taxon>Verrucomicrobiaceae</taxon>
        <taxon>Prosthecobacter</taxon>
    </lineage>
</organism>
<dbReference type="EMBL" id="FUYE01000010">
    <property type="protein sequence ID" value="SKB00472.1"/>
    <property type="molecule type" value="Genomic_DNA"/>
</dbReference>
<gene>
    <name evidence="1" type="ORF">SAMN02745166_03148</name>
</gene>
<name>A0A1T4YF76_9BACT</name>
<proteinExistence type="predicted"/>
<accession>A0A1T4YF76</accession>
<evidence type="ECO:0008006" key="3">
    <source>
        <dbReference type="Google" id="ProtNLM"/>
    </source>
</evidence>
<reference evidence="2" key="1">
    <citation type="submission" date="2017-02" db="EMBL/GenBank/DDBJ databases">
        <authorList>
            <person name="Varghese N."/>
            <person name="Submissions S."/>
        </authorList>
    </citation>
    <scope>NUCLEOTIDE SEQUENCE [LARGE SCALE GENOMIC DNA]</scope>
    <source>
        <strain evidence="2">ATCC 700200</strain>
    </source>
</reference>
<dbReference type="Proteomes" id="UP000190774">
    <property type="component" value="Unassembled WGS sequence"/>
</dbReference>